<dbReference type="Proteomes" id="UP001596447">
    <property type="component" value="Unassembled WGS sequence"/>
</dbReference>
<proteinExistence type="predicted"/>
<reference evidence="2 3" key="1">
    <citation type="journal article" date="2019" name="Int. J. Syst. Evol. Microbiol.">
        <title>The Global Catalogue of Microorganisms (GCM) 10K type strain sequencing project: providing services to taxonomists for standard genome sequencing and annotation.</title>
        <authorList>
            <consortium name="The Broad Institute Genomics Platform"/>
            <consortium name="The Broad Institute Genome Sequencing Center for Infectious Disease"/>
            <person name="Wu L."/>
            <person name="Ma J."/>
        </authorList>
    </citation>
    <scope>NUCLEOTIDE SEQUENCE [LARGE SCALE GENOMIC DNA]</scope>
    <source>
        <strain evidence="2 3">XZGYJ-43</strain>
    </source>
</reference>
<dbReference type="AlphaFoldDB" id="A0ABD5Z5P3"/>
<organism evidence="2 3">
    <name type="scientific">Halospeciosus flavus</name>
    <dbReference type="NCBI Taxonomy" id="3032283"/>
    <lineage>
        <taxon>Archaea</taxon>
        <taxon>Methanobacteriati</taxon>
        <taxon>Methanobacteriota</taxon>
        <taxon>Stenosarchaea group</taxon>
        <taxon>Halobacteria</taxon>
        <taxon>Halobacteriales</taxon>
        <taxon>Halobacteriaceae</taxon>
        <taxon>Halospeciosus</taxon>
    </lineage>
</organism>
<dbReference type="Pfam" id="PF23922">
    <property type="entry name" value="DUF7261"/>
    <property type="match status" value="1"/>
</dbReference>
<gene>
    <name evidence="2" type="ORF">ACFQJ9_13800</name>
</gene>
<comment type="caution">
    <text evidence="2">The sequence shown here is derived from an EMBL/GenBank/DDBJ whole genome shotgun (WGS) entry which is preliminary data.</text>
</comment>
<feature type="region of interest" description="Disordered" evidence="1">
    <location>
        <begin position="1"/>
        <end position="22"/>
    </location>
</feature>
<sequence length="236" mass="25736">MSDSPVAEPPAIPPPVPPGDADAWYAPDVRQQYEVLPDVVVTLRTDGDGVRYDVREPPVSVADRAAAGRVADYFADAHASPPVTREGTVERARTGLSEKHRRVVARLTDRSRAGRRRLGYAVLCEQRCLGALTPFALFERVDAFRTALDPHLDGLRTASLDDGTAIRVERNESTAVAWRRAHCPRGEGRRFGGCQAIDGVVVQNRAGQTHVLAAAFDVRVVAPAGTTRLTVVVRRW</sequence>
<dbReference type="InterPro" id="IPR055685">
    <property type="entry name" value="DUF7261"/>
</dbReference>
<dbReference type="EMBL" id="JBHTAR010000011">
    <property type="protein sequence ID" value="MFC7200473.1"/>
    <property type="molecule type" value="Genomic_DNA"/>
</dbReference>
<keyword evidence="3" id="KW-1185">Reference proteome</keyword>
<evidence type="ECO:0000313" key="3">
    <source>
        <dbReference type="Proteomes" id="UP001596447"/>
    </source>
</evidence>
<feature type="compositionally biased region" description="Pro residues" evidence="1">
    <location>
        <begin position="7"/>
        <end position="18"/>
    </location>
</feature>
<protein>
    <submittedName>
        <fullName evidence="2">Uncharacterized protein</fullName>
    </submittedName>
</protein>
<name>A0ABD5Z5P3_9EURY</name>
<evidence type="ECO:0000256" key="1">
    <source>
        <dbReference type="SAM" id="MobiDB-lite"/>
    </source>
</evidence>
<evidence type="ECO:0000313" key="2">
    <source>
        <dbReference type="EMBL" id="MFC7200473.1"/>
    </source>
</evidence>
<dbReference type="RefSeq" id="WP_279527253.1">
    <property type="nucleotide sequence ID" value="NZ_CP122312.1"/>
</dbReference>
<accession>A0ABD5Z5P3</accession>